<reference evidence="2" key="1">
    <citation type="journal article" date="2023" name="Mol. Phylogenet. Evol.">
        <title>Genome-scale phylogeny and comparative genomics of the fungal order Sordariales.</title>
        <authorList>
            <person name="Hensen N."/>
            <person name="Bonometti L."/>
            <person name="Westerberg I."/>
            <person name="Brannstrom I.O."/>
            <person name="Guillou S."/>
            <person name="Cros-Aarteil S."/>
            <person name="Calhoun S."/>
            <person name="Haridas S."/>
            <person name="Kuo A."/>
            <person name="Mondo S."/>
            <person name="Pangilinan J."/>
            <person name="Riley R."/>
            <person name="LaButti K."/>
            <person name="Andreopoulos B."/>
            <person name="Lipzen A."/>
            <person name="Chen C."/>
            <person name="Yan M."/>
            <person name="Daum C."/>
            <person name="Ng V."/>
            <person name="Clum A."/>
            <person name="Steindorff A."/>
            <person name="Ohm R.A."/>
            <person name="Martin F."/>
            <person name="Silar P."/>
            <person name="Natvig D.O."/>
            <person name="Lalanne C."/>
            <person name="Gautier V."/>
            <person name="Ament-Velasquez S.L."/>
            <person name="Kruys A."/>
            <person name="Hutchinson M.I."/>
            <person name="Powell A.J."/>
            <person name="Barry K."/>
            <person name="Miller A.N."/>
            <person name="Grigoriev I.V."/>
            <person name="Debuchy R."/>
            <person name="Gladieux P."/>
            <person name="Hiltunen Thoren M."/>
            <person name="Johannesson H."/>
        </authorList>
    </citation>
    <scope>NUCLEOTIDE SEQUENCE</scope>
    <source>
        <strain evidence="2">CBS 958.72</strain>
    </source>
</reference>
<reference evidence="2" key="2">
    <citation type="submission" date="2023-06" db="EMBL/GenBank/DDBJ databases">
        <authorList>
            <consortium name="Lawrence Berkeley National Laboratory"/>
            <person name="Haridas S."/>
            <person name="Hensen N."/>
            <person name="Bonometti L."/>
            <person name="Westerberg I."/>
            <person name="Brannstrom I.O."/>
            <person name="Guillou S."/>
            <person name="Cros-Aarteil S."/>
            <person name="Calhoun S."/>
            <person name="Kuo A."/>
            <person name="Mondo S."/>
            <person name="Pangilinan J."/>
            <person name="Riley R."/>
            <person name="Labutti K."/>
            <person name="Andreopoulos B."/>
            <person name="Lipzen A."/>
            <person name="Chen C."/>
            <person name="Yanf M."/>
            <person name="Daum C."/>
            <person name="Ng V."/>
            <person name="Clum A."/>
            <person name="Steindorff A."/>
            <person name="Ohm R."/>
            <person name="Martin F."/>
            <person name="Silar P."/>
            <person name="Natvig D."/>
            <person name="Lalanne C."/>
            <person name="Gautier V."/>
            <person name="Ament-Velasquez S.L."/>
            <person name="Kruys A."/>
            <person name="Hutchinson M.I."/>
            <person name="Powell A.J."/>
            <person name="Barry K."/>
            <person name="Miller A.N."/>
            <person name="Grigoriev I.V."/>
            <person name="Debuchy R."/>
            <person name="Gladieux P."/>
            <person name="Thoren M.H."/>
            <person name="Johannesson H."/>
        </authorList>
    </citation>
    <scope>NUCLEOTIDE SEQUENCE</scope>
    <source>
        <strain evidence="2">CBS 958.72</strain>
    </source>
</reference>
<evidence type="ECO:0000313" key="3">
    <source>
        <dbReference type="Proteomes" id="UP001287356"/>
    </source>
</evidence>
<evidence type="ECO:0000256" key="1">
    <source>
        <dbReference type="SAM" id="Phobius"/>
    </source>
</evidence>
<dbReference type="EMBL" id="JAULSN010000004">
    <property type="protein sequence ID" value="KAK3373061.1"/>
    <property type="molecule type" value="Genomic_DNA"/>
</dbReference>
<dbReference type="Proteomes" id="UP001287356">
    <property type="component" value="Unassembled WGS sequence"/>
</dbReference>
<keyword evidence="3" id="KW-1185">Reference proteome</keyword>
<evidence type="ECO:0000313" key="2">
    <source>
        <dbReference type="EMBL" id="KAK3373061.1"/>
    </source>
</evidence>
<feature type="transmembrane region" description="Helical" evidence="1">
    <location>
        <begin position="505"/>
        <end position="526"/>
    </location>
</feature>
<gene>
    <name evidence="2" type="ORF">B0T24DRAFT_666387</name>
</gene>
<organism evidence="2 3">
    <name type="scientific">Lasiosphaeria ovina</name>
    <dbReference type="NCBI Taxonomy" id="92902"/>
    <lineage>
        <taxon>Eukaryota</taxon>
        <taxon>Fungi</taxon>
        <taxon>Dikarya</taxon>
        <taxon>Ascomycota</taxon>
        <taxon>Pezizomycotina</taxon>
        <taxon>Sordariomycetes</taxon>
        <taxon>Sordariomycetidae</taxon>
        <taxon>Sordariales</taxon>
        <taxon>Lasiosphaeriaceae</taxon>
        <taxon>Lasiosphaeria</taxon>
    </lineage>
</organism>
<dbReference type="AlphaFoldDB" id="A0AAE0N702"/>
<dbReference type="PROSITE" id="PS51257">
    <property type="entry name" value="PROKAR_LIPOPROTEIN"/>
    <property type="match status" value="1"/>
</dbReference>
<sequence>MPLISRGWFLIILSTGLVLLACLQARGSILTRGIQLVDKSRAYPVFVLRAISELAGLALAATINATWERVKWAFVCRSRSKATFLDFLALDEGTGAMGLIDLAAGRTGLSLRTRLWSLGRLLSTIVIPVTGILIMSQVEIQIAFTEEPSQPPYLGYDLQPMNASIAVEYLSFSDLVLTANLGAFLHNPARSVDLSSQGEDASLCRLNADSQGQRTGCHRSYFIAGESVFMTPELINDAGFPKAEIIYAPNRRGFQLDFDAGDSTTRFDPVTECRTYSSRYWGAKAGAVRLCVGNSGPNELQARLVSCPGSIATLQQCQNDISWHDNVDWTVKIPAYFRSVSVAYSRSNGPIIWHSFTNAPAIPLNITPAQILLTYDTLLYDASTFFAKNVSAPPAAAFSSSTFAAYLWMSEPVFSGQNATNPATINGVFSSLQSLLAIPLYLCQNGIARRLLPLAVGAKSVQERGDGSSPGLSDLVSMLSPLPERTSPASFAYHRYQVVASTPTLIAYIVLSGVAVLCCAAAHLLVRFAGALPAGGGDRRRAVPELSRFPALDLFAHCTIEDQNRKVRRSGWRR</sequence>
<keyword evidence="1" id="KW-0812">Transmembrane</keyword>
<comment type="caution">
    <text evidence="2">The sequence shown here is derived from an EMBL/GenBank/DDBJ whole genome shotgun (WGS) entry which is preliminary data.</text>
</comment>
<protein>
    <submittedName>
        <fullName evidence="2">Uncharacterized protein</fullName>
    </submittedName>
</protein>
<keyword evidence="1" id="KW-0472">Membrane</keyword>
<keyword evidence="1" id="KW-1133">Transmembrane helix</keyword>
<name>A0AAE0N702_9PEZI</name>
<accession>A0AAE0N702</accession>
<proteinExistence type="predicted"/>